<keyword evidence="2" id="KW-1185">Reference proteome</keyword>
<dbReference type="AlphaFoldDB" id="A0A6M0H0K4"/>
<comment type="caution">
    <text evidence="1">The sequence shown here is derived from an EMBL/GenBank/DDBJ whole genome shotgun (WGS) entry which is preliminary data.</text>
</comment>
<accession>A0A6M0H0K4</accession>
<dbReference type="InterPro" id="IPR012441">
    <property type="entry name" value="DUF1643"/>
</dbReference>
<sequence>MKITNSVVYSEAIFSDDKKYRYKLTRTWDKDKKKATIIMLNPSKASELKSDKTVINVTNFLIDNNYGSINIVNLFAYMSTESKELSQRSNEFEKYNDKYIIESLEKSDIVIVGWGSDKKKYISRKRKVEELLKPHINKIKCFKDDKGKKSRHPRDLTEKWTLENYEFIFSS</sequence>
<gene>
    <name evidence="1" type="ORF">G3M99_01825</name>
</gene>
<organism evidence="1 2">
    <name type="scientific">Clostridium senegalense</name>
    <dbReference type="NCBI Taxonomy" id="1465809"/>
    <lineage>
        <taxon>Bacteria</taxon>
        <taxon>Bacillati</taxon>
        <taxon>Bacillota</taxon>
        <taxon>Clostridia</taxon>
        <taxon>Eubacteriales</taxon>
        <taxon>Clostridiaceae</taxon>
        <taxon>Clostridium</taxon>
    </lineage>
</organism>
<evidence type="ECO:0000313" key="1">
    <source>
        <dbReference type="EMBL" id="NEU03613.1"/>
    </source>
</evidence>
<dbReference type="RefSeq" id="WP_199868914.1">
    <property type="nucleotide sequence ID" value="NZ_JAAGPU010000001.1"/>
</dbReference>
<reference evidence="1 2" key="1">
    <citation type="submission" date="2020-02" db="EMBL/GenBank/DDBJ databases">
        <title>Genome assembly of a novel Clostridium senegalense strain.</title>
        <authorList>
            <person name="Gupta T.B."/>
            <person name="Jauregui R."/>
            <person name="Maclean P."/>
            <person name="Nawarathana A."/>
            <person name="Brightwell G."/>
        </authorList>
    </citation>
    <scope>NUCLEOTIDE SEQUENCE [LARGE SCALE GENOMIC DNA]</scope>
    <source>
        <strain evidence="1 2">AGRFS4</strain>
    </source>
</reference>
<dbReference type="EMBL" id="JAAGPU010000001">
    <property type="protein sequence ID" value="NEU03613.1"/>
    <property type="molecule type" value="Genomic_DNA"/>
</dbReference>
<protein>
    <submittedName>
        <fullName evidence="1">DUF1643 domain-containing protein</fullName>
    </submittedName>
</protein>
<name>A0A6M0H0K4_9CLOT</name>
<dbReference type="Pfam" id="PF07799">
    <property type="entry name" value="DUF1643"/>
    <property type="match status" value="1"/>
</dbReference>
<evidence type="ECO:0000313" key="2">
    <source>
        <dbReference type="Proteomes" id="UP000481872"/>
    </source>
</evidence>
<dbReference type="Proteomes" id="UP000481872">
    <property type="component" value="Unassembled WGS sequence"/>
</dbReference>
<proteinExistence type="predicted"/>